<comment type="similarity">
    <text evidence="2">Belongs to the bacterial sugar transferase family.</text>
</comment>
<dbReference type="PANTHER" id="PTHR30576:SF0">
    <property type="entry name" value="UNDECAPRENYL-PHOSPHATE N-ACETYLGALACTOSAMINYL 1-PHOSPHATE TRANSFERASE-RELATED"/>
    <property type="match status" value="1"/>
</dbReference>
<dbReference type="GO" id="GO:0016020">
    <property type="term" value="C:membrane"/>
    <property type="evidence" value="ECO:0007669"/>
    <property type="project" value="UniProtKB-SubCell"/>
</dbReference>
<keyword evidence="10" id="KW-1185">Reference proteome</keyword>
<evidence type="ECO:0000313" key="9">
    <source>
        <dbReference type="EMBL" id="SHG51992.1"/>
    </source>
</evidence>
<evidence type="ECO:0000313" key="10">
    <source>
        <dbReference type="Proteomes" id="UP000184071"/>
    </source>
</evidence>
<reference evidence="10" key="1">
    <citation type="submission" date="2016-11" db="EMBL/GenBank/DDBJ databases">
        <authorList>
            <person name="Varghese N."/>
            <person name="Submissions S."/>
        </authorList>
    </citation>
    <scope>NUCLEOTIDE SEQUENCE [LARGE SCALE GENOMIC DNA]</scope>
    <source>
        <strain evidence="10">DSM 17963</strain>
    </source>
</reference>
<sequence>MSAFHTGRYSKYIRPISILIDLFVISIVSFFVFNNLVANIWILILYQIVSWGIVAFSIKFYDVYRFTLPIVIASKIVKQATLFLLTIIAFFPFSKQAIFSESKILIFISLILVLVTVFKFALFFYLKEYRIITGSNYRNAVIIGFTPEAIGLKHLFETRKDYGYRFLGYFSDKKNNQQITGRLADLKPFVIENEVDEIYCSLNEVSNNILKDLIDFADENNKTIKFIPDTKEIFSKNLKIDYYDFFPVLSLKQTMLNEPTIKFIKRLFDITFSILVIVFFLSWLIPLLAILIKLESKGPVFFKQGRPGMEENEFVCYKFRSMYINKTTEKEASKDDPRVTKVGKFMRKTSIDELPQFINVLLGDMSVVGPRPHLWSQNKEYGNRVKKYMIRHCVKPGITGLAQVSGFRGEITVDRDMINRIKFDVFYIENWSLILDLKIISQTIINIVKGDKKAY</sequence>
<proteinExistence type="inferred from homology"/>
<evidence type="ECO:0000256" key="4">
    <source>
        <dbReference type="ARBA" id="ARBA00022692"/>
    </source>
</evidence>
<dbReference type="Proteomes" id="UP000184071">
    <property type="component" value="Unassembled WGS sequence"/>
</dbReference>
<dbReference type="InterPro" id="IPR003362">
    <property type="entry name" value="Bact_transf"/>
</dbReference>
<feature type="transmembrane region" description="Helical" evidence="7">
    <location>
        <begin position="39"/>
        <end position="58"/>
    </location>
</feature>
<dbReference type="STRING" id="370979.SAMN05443663_10378"/>
<feature type="transmembrane region" description="Helical" evidence="7">
    <location>
        <begin position="70"/>
        <end position="92"/>
    </location>
</feature>
<dbReference type="InterPro" id="IPR017473">
    <property type="entry name" value="Undecaprenyl-P_gluc_Ptfrase"/>
</dbReference>
<protein>
    <submittedName>
        <fullName evidence="9">Putative colanic acid biosysnthesis UDP-glucose lipid carrier transferase</fullName>
    </submittedName>
</protein>
<accession>A0A1M5KGS3</accession>
<evidence type="ECO:0000259" key="8">
    <source>
        <dbReference type="Pfam" id="PF02397"/>
    </source>
</evidence>
<dbReference type="RefSeq" id="WP_073415118.1">
    <property type="nucleotide sequence ID" value="NZ_FQWC01000003.1"/>
</dbReference>
<keyword evidence="6 7" id="KW-0472">Membrane</keyword>
<dbReference type="PANTHER" id="PTHR30576">
    <property type="entry name" value="COLANIC BIOSYNTHESIS UDP-GLUCOSE LIPID CARRIER TRANSFERASE"/>
    <property type="match status" value="1"/>
</dbReference>
<dbReference type="Pfam" id="PF13727">
    <property type="entry name" value="CoA_binding_3"/>
    <property type="match status" value="1"/>
</dbReference>
<dbReference type="EMBL" id="FQWC01000003">
    <property type="protein sequence ID" value="SHG51992.1"/>
    <property type="molecule type" value="Genomic_DNA"/>
</dbReference>
<dbReference type="Pfam" id="PF02397">
    <property type="entry name" value="Bac_transf"/>
    <property type="match status" value="1"/>
</dbReference>
<evidence type="ECO:0000256" key="2">
    <source>
        <dbReference type="ARBA" id="ARBA00006464"/>
    </source>
</evidence>
<evidence type="ECO:0000256" key="1">
    <source>
        <dbReference type="ARBA" id="ARBA00004141"/>
    </source>
</evidence>
<dbReference type="NCBIfam" id="TIGR03025">
    <property type="entry name" value="EPS_sugtrans"/>
    <property type="match status" value="1"/>
</dbReference>
<dbReference type="Gene3D" id="3.40.50.720">
    <property type="entry name" value="NAD(P)-binding Rossmann-like Domain"/>
    <property type="match status" value="1"/>
</dbReference>
<evidence type="ECO:0000256" key="3">
    <source>
        <dbReference type="ARBA" id="ARBA00022679"/>
    </source>
</evidence>
<keyword evidence="3 9" id="KW-0808">Transferase</keyword>
<dbReference type="AlphaFoldDB" id="A0A1M5KGS3"/>
<evidence type="ECO:0000256" key="7">
    <source>
        <dbReference type="SAM" id="Phobius"/>
    </source>
</evidence>
<keyword evidence="5 7" id="KW-1133">Transmembrane helix</keyword>
<comment type="subcellular location">
    <subcellularLocation>
        <location evidence="1">Membrane</location>
        <topology evidence="1">Multi-pass membrane protein</topology>
    </subcellularLocation>
</comment>
<feature type="transmembrane region" description="Helical" evidence="7">
    <location>
        <begin position="12"/>
        <end position="33"/>
    </location>
</feature>
<evidence type="ECO:0000256" key="5">
    <source>
        <dbReference type="ARBA" id="ARBA00022989"/>
    </source>
</evidence>
<name>A0A1M5KGS3_9FLAO</name>
<feature type="transmembrane region" description="Helical" evidence="7">
    <location>
        <begin position="270"/>
        <end position="292"/>
    </location>
</feature>
<dbReference type="NCBIfam" id="TIGR03023">
    <property type="entry name" value="WcaJ_sugtrans"/>
    <property type="match status" value="1"/>
</dbReference>
<feature type="domain" description="Bacterial sugar transferase" evidence="8">
    <location>
        <begin position="265"/>
        <end position="448"/>
    </location>
</feature>
<organism evidence="9 10">
    <name type="scientific">Flavobacterium defluvii</name>
    <dbReference type="NCBI Taxonomy" id="370979"/>
    <lineage>
        <taxon>Bacteria</taxon>
        <taxon>Pseudomonadati</taxon>
        <taxon>Bacteroidota</taxon>
        <taxon>Flavobacteriia</taxon>
        <taxon>Flavobacteriales</taxon>
        <taxon>Flavobacteriaceae</taxon>
        <taxon>Flavobacterium</taxon>
    </lineage>
</organism>
<keyword evidence="4 7" id="KW-0812">Transmembrane</keyword>
<feature type="transmembrane region" description="Helical" evidence="7">
    <location>
        <begin position="104"/>
        <end position="126"/>
    </location>
</feature>
<gene>
    <name evidence="9" type="ORF">SAMN05443663_10378</name>
</gene>
<dbReference type="GO" id="GO:0016780">
    <property type="term" value="F:phosphotransferase activity, for other substituted phosphate groups"/>
    <property type="evidence" value="ECO:0007669"/>
    <property type="project" value="TreeGrafter"/>
</dbReference>
<dbReference type="OrthoDB" id="9808602at2"/>
<evidence type="ECO:0000256" key="6">
    <source>
        <dbReference type="ARBA" id="ARBA00023136"/>
    </source>
</evidence>
<dbReference type="InterPro" id="IPR017475">
    <property type="entry name" value="EPS_sugar_tfrase"/>
</dbReference>